<evidence type="ECO:0000313" key="2">
    <source>
        <dbReference type="EMBL" id="KAK1416431.1"/>
    </source>
</evidence>
<feature type="compositionally biased region" description="Low complexity" evidence="1">
    <location>
        <begin position="90"/>
        <end position="113"/>
    </location>
</feature>
<sequence length="120" mass="13820">MGFREVINVFESVVIVKSSFICLKTINSYSTLHFHMAYNTSSRPEAWDNIHHIKPKKQRSLWRKITGVFGCKKIERLEVEDPTKTPTRYSKLGPSSNSSFSPSPLLLHPSLRSPIKRRYG</sequence>
<organism evidence="2 3">
    <name type="scientific">Tagetes erecta</name>
    <name type="common">African marigold</name>
    <dbReference type="NCBI Taxonomy" id="13708"/>
    <lineage>
        <taxon>Eukaryota</taxon>
        <taxon>Viridiplantae</taxon>
        <taxon>Streptophyta</taxon>
        <taxon>Embryophyta</taxon>
        <taxon>Tracheophyta</taxon>
        <taxon>Spermatophyta</taxon>
        <taxon>Magnoliopsida</taxon>
        <taxon>eudicotyledons</taxon>
        <taxon>Gunneridae</taxon>
        <taxon>Pentapetalae</taxon>
        <taxon>asterids</taxon>
        <taxon>campanulids</taxon>
        <taxon>Asterales</taxon>
        <taxon>Asteraceae</taxon>
        <taxon>Asteroideae</taxon>
        <taxon>Heliantheae alliance</taxon>
        <taxon>Tageteae</taxon>
        <taxon>Tagetes</taxon>
    </lineage>
</organism>
<gene>
    <name evidence="2" type="ORF">QVD17_32222</name>
</gene>
<name>A0AAD8NPY1_TARER</name>
<dbReference type="AlphaFoldDB" id="A0AAD8NPY1"/>
<dbReference type="EMBL" id="JAUHHV010000008">
    <property type="protein sequence ID" value="KAK1416431.1"/>
    <property type="molecule type" value="Genomic_DNA"/>
</dbReference>
<reference evidence="2" key="1">
    <citation type="journal article" date="2023" name="bioRxiv">
        <title>Improved chromosome-level genome assembly for marigold (Tagetes erecta).</title>
        <authorList>
            <person name="Jiang F."/>
            <person name="Yuan L."/>
            <person name="Wang S."/>
            <person name="Wang H."/>
            <person name="Xu D."/>
            <person name="Wang A."/>
            <person name="Fan W."/>
        </authorList>
    </citation>
    <scope>NUCLEOTIDE SEQUENCE</scope>
    <source>
        <strain evidence="2">WSJ</strain>
        <tissue evidence="2">Leaf</tissue>
    </source>
</reference>
<protein>
    <submittedName>
        <fullName evidence="2">Uncharacterized protein</fullName>
    </submittedName>
</protein>
<feature type="region of interest" description="Disordered" evidence="1">
    <location>
        <begin position="82"/>
        <end position="120"/>
    </location>
</feature>
<proteinExistence type="predicted"/>
<dbReference type="Proteomes" id="UP001229421">
    <property type="component" value="Unassembled WGS sequence"/>
</dbReference>
<accession>A0AAD8NPY1</accession>
<evidence type="ECO:0000313" key="3">
    <source>
        <dbReference type="Proteomes" id="UP001229421"/>
    </source>
</evidence>
<comment type="caution">
    <text evidence="2">The sequence shown here is derived from an EMBL/GenBank/DDBJ whole genome shotgun (WGS) entry which is preliminary data.</text>
</comment>
<evidence type="ECO:0000256" key="1">
    <source>
        <dbReference type="SAM" id="MobiDB-lite"/>
    </source>
</evidence>
<keyword evidence="3" id="KW-1185">Reference proteome</keyword>